<protein>
    <recommendedName>
        <fullName evidence="3">PPPDE domain-containing protein</fullName>
    </recommendedName>
</protein>
<evidence type="ECO:0000313" key="2">
    <source>
        <dbReference type="Proteomes" id="UP001620626"/>
    </source>
</evidence>
<organism evidence="1 2">
    <name type="scientific">Heterodera trifolii</name>
    <dbReference type="NCBI Taxonomy" id="157864"/>
    <lineage>
        <taxon>Eukaryota</taxon>
        <taxon>Metazoa</taxon>
        <taxon>Ecdysozoa</taxon>
        <taxon>Nematoda</taxon>
        <taxon>Chromadorea</taxon>
        <taxon>Rhabditida</taxon>
        <taxon>Tylenchina</taxon>
        <taxon>Tylenchomorpha</taxon>
        <taxon>Tylenchoidea</taxon>
        <taxon>Heteroderidae</taxon>
        <taxon>Heteroderinae</taxon>
        <taxon>Heterodera</taxon>
    </lineage>
</organism>
<dbReference type="EMBL" id="JBICBT010001070">
    <property type="protein sequence ID" value="KAL3084790.1"/>
    <property type="molecule type" value="Genomic_DNA"/>
</dbReference>
<reference evidence="1 2" key="1">
    <citation type="submission" date="2024-10" db="EMBL/GenBank/DDBJ databases">
        <authorList>
            <person name="Kim D."/>
        </authorList>
    </citation>
    <scope>NUCLEOTIDE SEQUENCE [LARGE SCALE GENOMIC DNA]</scope>
    <source>
        <strain evidence="1">BH-2024</strain>
    </source>
</reference>
<accession>A0ABD2J3U5</accession>
<proteinExistence type="predicted"/>
<dbReference type="AlphaFoldDB" id="A0ABD2J3U5"/>
<sequence length="147" mass="17082">MGSSSSSDARSSSPGSSKLFCSEAFCACPRSHLRAIEFKKVVVAVDSIFTYPHVAVKVLYKCIDCDHEVRVTYDLVYNRGLGRGEKRKRCGHYKVSNSSFRTGRTFGRNTFYEDIERIFDRMSDYYNLMFRNCYHWANEFNVYLVFI</sequence>
<evidence type="ECO:0000313" key="1">
    <source>
        <dbReference type="EMBL" id="KAL3084790.1"/>
    </source>
</evidence>
<dbReference type="Proteomes" id="UP001620626">
    <property type="component" value="Unassembled WGS sequence"/>
</dbReference>
<comment type="caution">
    <text evidence="1">The sequence shown here is derived from an EMBL/GenBank/DDBJ whole genome shotgun (WGS) entry which is preliminary data.</text>
</comment>
<evidence type="ECO:0008006" key="3">
    <source>
        <dbReference type="Google" id="ProtNLM"/>
    </source>
</evidence>
<name>A0ABD2J3U5_9BILA</name>
<keyword evidence="2" id="KW-1185">Reference proteome</keyword>
<gene>
    <name evidence="1" type="ORF">niasHT_031675</name>
</gene>